<dbReference type="RefSeq" id="WP_140906256.1">
    <property type="nucleotide sequence ID" value="NZ_JBHTMD010000019.1"/>
</dbReference>
<dbReference type="EMBL" id="VEWJ01000018">
    <property type="protein sequence ID" value="TPF74039.1"/>
    <property type="molecule type" value="Genomic_DNA"/>
</dbReference>
<keyword evidence="2" id="KW-1185">Reference proteome</keyword>
<evidence type="ECO:0000313" key="2">
    <source>
        <dbReference type="Proteomes" id="UP000315388"/>
    </source>
</evidence>
<reference evidence="1 2" key="1">
    <citation type="journal article" date="2003" name="Int. J. Syst. Evol. Microbiol.">
        <title>Towards a standardized format for the description of a novel species (of an established genus): Ochrobactrum gallinifaecis sp. nov.</title>
        <authorList>
            <person name="Kampfer P."/>
            <person name="Buczolits S."/>
            <person name="Albrecht A."/>
            <person name="Busse H.J."/>
            <person name="Stackebrandt E."/>
        </authorList>
    </citation>
    <scope>NUCLEOTIDE SEQUENCE [LARGE SCALE GENOMIC DNA]</scope>
    <source>
        <strain evidence="1 2">ISO 196</strain>
    </source>
</reference>
<dbReference type="Proteomes" id="UP000315388">
    <property type="component" value="Unassembled WGS sequence"/>
</dbReference>
<dbReference type="AlphaFoldDB" id="A0A502BK48"/>
<proteinExistence type="predicted"/>
<accession>A0A502BK48</accession>
<dbReference type="OrthoDB" id="9835124at2"/>
<gene>
    <name evidence="1" type="ORF">FHY56_16550</name>
</gene>
<comment type="caution">
    <text evidence="1">The sequence shown here is derived from an EMBL/GenBank/DDBJ whole genome shotgun (WGS) entry which is preliminary data.</text>
</comment>
<protein>
    <submittedName>
        <fullName evidence="1">Uncharacterized protein</fullName>
    </submittedName>
</protein>
<evidence type="ECO:0000313" key="1">
    <source>
        <dbReference type="EMBL" id="TPF74039.1"/>
    </source>
</evidence>
<organism evidence="1 2">
    <name type="scientific">Brucella gallinifaecis</name>
    <dbReference type="NCBI Taxonomy" id="215590"/>
    <lineage>
        <taxon>Bacteria</taxon>
        <taxon>Pseudomonadati</taxon>
        <taxon>Pseudomonadota</taxon>
        <taxon>Alphaproteobacteria</taxon>
        <taxon>Hyphomicrobiales</taxon>
        <taxon>Brucellaceae</taxon>
        <taxon>Brucella/Ochrobactrum group</taxon>
        <taxon>Brucella</taxon>
    </lineage>
</organism>
<name>A0A502BK48_9HYPH</name>
<sequence>MLHMPDRDYPKFKINLRLTFDELCKATAVGGYFIPTNYYRDHFRHMQRCDYAATLTKDYARIGLRQGLHQAFDLEFPQLFPDDFADGTHSNVLHLPVRDWKEW</sequence>